<dbReference type="EMBL" id="KZ507679">
    <property type="protein sequence ID" value="PKU36389.1"/>
    <property type="molecule type" value="Genomic_DNA"/>
</dbReference>
<evidence type="ECO:0000313" key="1">
    <source>
        <dbReference type="EMBL" id="PKU36389.1"/>
    </source>
</evidence>
<reference evidence="2" key="1">
    <citation type="submission" date="2017-11" db="EMBL/GenBank/DDBJ databases">
        <authorList>
            <person name="Lima N.C."/>
            <person name="Parody-Merino A.M."/>
            <person name="Battley P.F."/>
            <person name="Fidler A.E."/>
            <person name="Prosdocimi F."/>
        </authorList>
    </citation>
    <scope>NUCLEOTIDE SEQUENCE [LARGE SCALE GENOMIC DNA]</scope>
</reference>
<accession>A0A2I0TRG8</accession>
<protein>
    <submittedName>
        <fullName evidence="1">Nesprin-1 isoform x1</fullName>
    </submittedName>
</protein>
<name>A0A2I0TRG8_LIMLA</name>
<organism evidence="1 2">
    <name type="scientific">Limosa lapponica baueri</name>
    <dbReference type="NCBI Taxonomy" id="1758121"/>
    <lineage>
        <taxon>Eukaryota</taxon>
        <taxon>Metazoa</taxon>
        <taxon>Chordata</taxon>
        <taxon>Craniata</taxon>
        <taxon>Vertebrata</taxon>
        <taxon>Euteleostomi</taxon>
        <taxon>Archelosauria</taxon>
        <taxon>Archosauria</taxon>
        <taxon>Dinosauria</taxon>
        <taxon>Saurischia</taxon>
        <taxon>Theropoda</taxon>
        <taxon>Coelurosauria</taxon>
        <taxon>Aves</taxon>
        <taxon>Neognathae</taxon>
        <taxon>Neoaves</taxon>
        <taxon>Charadriiformes</taxon>
        <taxon>Scolopacidae</taxon>
        <taxon>Limosa</taxon>
    </lineage>
</organism>
<sequence length="133" mass="14705">MAMSPLQELVESRQIGAGRLGRVETLAPAAERGTAAGGCQLLAAEMRALQSDWRQWEESALRSQRSLRDVLSQMALSEQEFAARVAQLEEAAQRFGELLAARAQSLVPLDARLTDGEVVESWRKEKVRTPLFP</sequence>
<dbReference type="AlphaFoldDB" id="A0A2I0TRG8"/>
<gene>
    <name evidence="1" type="ORF">llap_13306</name>
</gene>
<dbReference type="OrthoDB" id="9909398at2759"/>
<proteinExistence type="predicted"/>
<reference evidence="2" key="2">
    <citation type="submission" date="2017-12" db="EMBL/GenBank/DDBJ databases">
        <title>Genome sequence of the Bar-tailed Godwit (Limosa lapponica baueri).</title>
        <authorList>
            <person name="Lima N.C.B."/>
            <person name="Parody-Merino A.M."/>
            <person name="Battley P.F."/>
            <person name="Fidler A.E."/>
            <person name="Prosdocimi F."/>
        </authorList>
    </citation>
    <scope>NUCLEOTIDE SEQUENCE [LARGE SCALE GENOMIC DNA]</scope>
</reference>
<keyword evidence="2" id="KW-1185">Reference proteome</keyword>
<dbReference type="Proteomes" id="UP000233556">
    <property type="component" value="Unassembled WGS sequence"/>
</dbReference>
<evidence type="ECO:0000313" key="2">
    <source>
        <dbReference type="Proteomes" id="UP000233556"/>
    </source>
</evidence>